<evidence type="ECO:0000313" key="4">
    <source>
        <dbReference type="Proteomes" id="UP000663880"/>
    </source>
</evidence>
<dbReference type="Proteomes" id="UP000663880">
    <property type="component" value="Unassembled WGS sequence"/>
</dbReference>
<accession>A0A821RNI2</accession>
<feature type="region of interest" description="Disordered" evidence="1">
    <location>
        <begin position="175"/>
        <end position="204"/>
    </location>
</feature>
<dbReference type="PANTHER" id="PTHR10773">
    <property type="entry name" value="DNA-DIRECTED RNA POLYMERASES I, II, AND III SUBUNIT RPABC2"/>
    <property type="match status" value="1"/>
</dbReference>
<evidence type="ECO:0000313" key="3">
    <source>
        <dbReference type="EMBL" id="CAF4844399.1"/>
    </source>
</evidence>
<dbReference type="Pfam" id="PF25273">
    <property type="entry name" value="DUF7869"/>
    <property type="match status" value="1"/>
</dbReference>
<reference evidence="3" key="1">
    <citation type="submission" date="2021-02" db="EMBL/GenBank/DDBJ databases">
        <authorList>
            <person name="Steward A R."/>
        </authorList>
    </citation>
    <scope>NUCLEOTIDE SEQUENCE</scope>
</reference>
<dbReference type="PANTHER" id="PTHR10773:SF19">
    <property type="match status" value="1"/>
</dbReference>
<evidence type="ECO:0000256" key="1">
    <source>
        <dbReference type="SAM" id="MobiDB-lite"/>
    </source>
</evidence>
<dbReference type="EMBL" id="CAJOBZ010000014">
    <property type="protein sequence ID" value="CAF4844399.1"/>
    <property type="molecule type" value="Genomic_DNA"/>
</dbReference>
<dbReference type="InterPro" id="IPR057191">
    <property type="entry name" value="DUF7869"/>
</dbReference>
<gene>
    <name evidence="3" type="ORF">PMACD_LOCUS6486</name>
</gene>
<feature type="domain" description="DUF7869" evidence="2">
    <location>
        <begin position="608"/>
        <end position="718"/>
    </location>
</feature>
<comment type="caution">
    <text evidence="3">The sequence shown here is derived from an EMBL/GenBank/DDBJ whole genome shotgun (WGS) entry which is preliminary data.</text>
</comment>
<protein>
    <recommendedName>
        <fullName evidence="2">DUF7869 domain-containing protein</fullName>
    </recommendedName>
</protein>
<dbReference type="OrthoDB" id="6611988at2759"/>
<feature type="compositionally biased region" description="Acidic residues" evidence="1">
    <location>
        <begin position="178"/>
        <end position="189"/>
    </location>
</feature>
<name>A0A821RNI2_9NEOP</name>
<proteinExistence type="predicted"/>
<organism evidence="3 4">
    <name type="scientific">Pieris macdunnoughi</name>
    <dbReference type="NCBI Taxonomy" id="345717"/>
    <lineage>
        <taxon>Eukaryota</taxon>
        <taxon>Metazoa</taxon>
        <taxon>Ecdysozoa</taxon>
        <taxon>Arthropoda</taxon>
        <taxon>Hexapoda</taxon>
        <taxon>Insecta</taxon>
        <taxon>Pterygota</taxon>
        <taxon>Neoptera</taxon>
        <taxon>Endopterygota</taxon>
        <taxon>Lepidoptera</taxon>
        <taxon>Glossata</taxon>
        <taxon>Ditrysia</taxon>
        <taxon>Papilionoidea</taxon>
        <taxon>Pieridae</taxon>
        <taxon>Pierinae</taxon>
        <taxon>Pieris</taxon>
    </lineage>
</organism>
<dbReference type="AlphaFoldDB" id="A0A821RNI2"/>
<sequence length="846" mass="97143">MFSRGKLLCKLATVEEQVDQTSGDGLSNKYDFLQRNLTLHGDSPRTYNVEEVEYQRVDQFTPLPEVFATVVDDTDEDTQPSNSNLLTDISSNVLPLPDKIATVVEAFNENTCPSISSILNDTSANNFVPSPKKNCVIDASDEETKLSKSGSLIDIVSINEVPDASKSYHLVSVHSNSEEDFSPSDEDYVPDTNENSPDHDFPGRSQIFVPETSCSSLSDNEVNSENRLNTCINPISMDVQTISLSSSSESRGSRKRKRNICKWKCNVRKLKAVTGKSYTSKKGKVVPEKKMKPVCDCRLKCSERVDETARAAIFQKYYSNEMTWNLKRQFIISMVTEIETARSRRRDPEHPPKRSFTLNYTFLVNDKPEKICKKFFLNTLAISETVVRNAIKKSTHGFVQEDRRGRHPPPNKTAEAIKESIRNHIDMIPKYESHYSRNRTKRLYLGSHLNIEKLYALYVEFCAEKNIPKENVAKAWLYRHIFKNEYNLGFNPPANDTCDDCDGFVIKTKNTTDVIDKNAIKAEHDKHLQESHLRYSLKGFDKVDAIESHGSKKMLTVDLQKCLPTPYLTNSQSFYLRKLWTFNFTIMDSVAKESWCFMWDETVAGRGGNEMASGLVKFFEQLEDVRLEEVTIWSDNCAGQNKNISVMMAYLWILSNQNIKIINHKYLLKGHTHMEVDVIHSIIEREKKKIQEFPIVTPWDWQQFIKSCSKNAKISVVNMETDSFKEFSAFCEGLSAPFVHRKKSESGETVPYSNIVWMQFRKEHMGSMFYKTSFQDEMFSEVSFIRNKRKGFSMPTPKPIRDTLRPISKLKYNDLQKSLQWIPSMFHDFYKNLPNGDVPDLPEAAA</sequence>
<keyword evidence="4" id="KW-1185">Reference proteome</keyword>
<evidence type="ECO:0000259" key="2">
    <source>
        <dbReference type="Pfam" id="PF25273"/>
    </source>
</evidence>